<protein>
    <submittedName>
        <fullName evidence="7">Zinc-specific metallo-regulatory protein</fullName>
    </submittedName>
</protein>
<name>A0ABP9W7L2_9DEIO</name>
<organism evidence="7 8">
    <name type="scientific">Deinococcus carri</name>
    <dbReference type="NCBI Taxonomy" id="1211323"/>
    <lineage>
        <taxon>Bacteria</taxon>
        <taxon>Thermotogati</taxon>
        <taxon>Deinococcota</taxon>
        <taxon>Deinococci</taxon>
        <taxon>Deinococcales</taxon>
        <taxon>Deinococcaceae</taxon>
        <taxon>Deinococcus</taxon>
    </lineage>
</organism>
<keyword evidence="4" id="KW-0805">Transcription regulation</keyword>
<comment type="caution">
    <text evidence="7">The sequence shown here is derived from an EMBL/GenBank/DDBJ whole genome shotgun (WGS) entry which is preliminary data.</text>
</comment>
<dbReference type="InterPro" id="IPR002481">
    <property type="entry name" value="FUR"/>
</dbReference>
<dbReference type="Gene3D" id="1.10.10.10">
    <property type="entry name" value="Winged helix-like DNA-binding domain superfamily/Winged helix DNA-binding domain"/>
    <property type="match status" value="1"/>
</dbReference>
<dbReference type="Proteomes" id="UP001401887">
    <property type="component" value="Unassembled WGS sequence"/>
</dbReference>
<evidence type="ECO:0000256" key="1">
    <source>
        <dbReference type="ARBA" id="ARBA00007957"/>
    </source>
</evidence>
<sequence length="143" mass="15032">MTATRSTRQRDVIARVLTEAEGPLAVADVLTRAQADLPGLGVATVYRTLKLLTEQGHIHPVTLDGEARYERAGRGHHHHFSCNSCGRVYTLHTCPVALPSGTVYPGGFIVEAHEVTLYGKCPQCARAGLSGPAAPAGAGGSPH</sequence>
<keyword evidence="6" id="KW-0804">Transcription</keyword>
<dbReference type="InterPro" id="IPR036388">
    <property type="entry name" value="WH-like_DNA-bd_sf"/>
</dbReference>
<evidence type="ECO:0000256" key="2">
    <source>
        <dbReference type="ARBA" id="ARBA00022491"/>
    </source>
</evidence>
<keyword evidence="2" id="KW-0678">Repressor</keyword>
<proteinExistence type="inferred from homology"/>
<dbReference type="Pfam" id="PF01475">
    <property type="entry name" value="FUR"/>
    <property type="match status" value="1"/>
</dbReference>
<dbReference type="RefSeq" id="WP_345464856.1">
    <property type="nucleotide sequence ID" value="NZ_BAABRP010000007.1"/>
</dbReference>
<dbReference type="Gene3D" id="3.30.1490.190">
    <property type="match status" value="1"/>
</dbReference>
<reference evidence="7 8" key="1">
    <citation type="submission" date="2024-02" db="EMBL/GenBank/DDBJ databases">
        <title>Deinococcus carri NBRC 110142.</title>
        <authorList>
            <person name="Ichikawa N."/>
            <person name="Katano-Makiyama Y."/>
            <person name="Hidaka K."/>
        </authorList>
    </citation>
    <scope>NUCLEOTIDE SEQUENCE [LARGE SCALE GENOMIC DNA]</scope>
    <source>
        <strain evidence="7 8">NBRC 110142</strain>
    </source>
</reference>
<gene>
    <name evidence="7" type="primary">zur</name>
    <name evidence="7" type="ORF">Dcar01_02078</name>
</gene>
<accession>A0ABP9W7L2</accession>
<keyword evidence="8" id="KW-1185">Reference proteome</keyword>
<dbReference type="InterPro" id="IPR043135">
    <property type="entry name" value="Fur_C"/>
</dbReference>
<dbReference type="CDD" id="cd07153">
    <property type="entry name" value="Fur_like"/>
    <property type="match status" value="1"/>
</dbReference>
<evidence type="ECO:0000256" key="3">
    <source>
        <dbReference type="ARBA" id="ARBA00022833"/>
    </source>
</evidence>
<evidence type="ECO:0000256" key="5">
    <source>
        <dbReference type="ARBA" id="ARBA00023125"/>
    </source>
</evidence>
<keyword evidence="3" id="KW-0862">Zinc</keyword>
<dbReference type="PANTHER" id="PTHR33202:SF22">
    <property type="entry name" value="HYDROGEN PEROXIDE SENSITIVE REPRESSOR"/>
    <property type="match status" value="1"/>
</dbReference>
<evidence type="ECO:0000313" key="7">
    <source>
        <dbReference type="EMBL" id="GAA5513345.1"/>
    </source>
</evidence>
<dbReference type="EMBL" id="BAABRP010000007">
    <property type="protein sequence ID" value="GAA5513345.1"/>
    <property type="molecule type" value="Genomic_DNA"/>
</dbReference>
<dbReference type="PANTHER" id="PTHR33202">
    <property type="entry name" value="ZINC UPTAKE REGULATION PROTEIN"/>
    <property type="match status" value="1"/>
</dbReference>
<dbReference type="SUPFAM" id="SSF46785">
    <property type="entry name" value="Winged helix' DNA-binding domain"/>
    <property type="match status" value="1"/>
</dbReference>
<comment type="similarity">
    <text evidence="1">Belongs to the Fur family.</text>
</comment>
<evidence type="ECO:0000256" key="4">
    <source>
        <dbReference type="ARBA" id="ARBA00023015"/>
    </source>
</evidence>
<evidence type="ECO:0000256" key="6">
    <source>
        <dbReference type="ARBA" id="ARBA00023163"/>
    </source>
</evidence>
<evidence type="ECO:0000313" key="8">
    <source>
        <dbReference type="Proteomes" id="UP001401887"/>
    </source>
</evidence>
<dbReference type="InterPro" id="IPR036390">
    <property type="entry name" value="WH_DNA-bd_sf"/>
</dbReference>
<keyword evidence="5" id="KW-0238">DNA-binding</keyword>